<organism evidence="6 7">
    <name type="scientific">Embleya hyalina</name>
    <dbReference type="NCBI Taxonomy" id="516124"/>
    <lineage>
        <taxon>Bacteria</taxon>
        <taxon>Bacillati</taxon>
        <taxon>Actinomycetota</taxon>
        <taxon>Actinomycetes</taxon>
        <taxon>Kitasatosporales</taxon>
        <taxon>Streptomycetaceae</taxon>
        <taxon>Embleya</taxon>
    </lineage>
</organism>
<name>A0A401Z6B2_9ACTN</name>
<dbReference type="Gene3D" id="3.30.70.2390">
    <property type="match status" value="1"/>
</dbReference>
<dbReference type="PANTHER" id="PTHR33392:SF6">
    <property type="entry name" value="POLYISOPRENYL-TEICHOIC ACID--PEPTIDOGLYCAN TEICHOIC ACID TRANSFERASE TAGU"/>
    <property type="match status" value="1"/>
</dbReference>
<dbReference type="EMBL" id="BIFH01000063">
    <property type="protein sequence ID" value="GCE02401.1"/>
    <property type="molecule type" value="Genomic_DNA"/>
</dbReference>
<feature type="domain" description="Cell envelope-related transcriptional attenuator" evidence="4">
    <location>
        <begin position="213"/>
        <end position="375"/>
    </location>
</feature>
<sequence length="612" mass="63874">MNRGNGPHRGAPGDNDPLGGMDDADVADMWVMNPDTGSFELRAPGGGAVDAPGTTRPRTSGAAGTSEGRRRPSAVEAASGRGTGSDRGADDVPAAASRRRGAGTAPAGRAGARNAAAGKDKAAPKSKVKKRLKWIAITVVGLIVVLAGTAYGYIKYLDSKISTTAKNAGSEGVPKAEEDAFGRRPLNIVLIGNDSRKGLGKKYGAAEHTEGLADVTILMHVSADRSNATLVSIPRDTMVQIPKCVVDGKTYPASNGPQSFNESLANGGPPCTVSTVDKMLGVQVDHYIMIDFTGVKKMTDAVDGVDMCISEPINDPVLPNQGGGTDLKLDAGDQNLSGETALKFLRARHAFGDGSDLARIKAQKAFLMALTRKLKNSASLTNVQGMFKIANIAVESLTVDKGLGGVDKLISLGNQLKKVPEKRMAFTTLPVEEYPPLPKVKVQPKQPEANNLMAMLRTDTAVTKDDKPAEQQPGTTPTPEAPKVDPATLKVDVRNGSGVNKRANEVAADLVGRKFVAVSAGNAKDGKTHPTSSITYPKGRLDAAKALAAATGLPDSALTESTSAAVTRFELLIGKDYPGTAPPNNAAPPTEPPKNIDMETADKNVCAPKKNR</sequence>
<evidence type="ECO:0000313" key="7">
    <source>
        <dbReference type="Proteomes" id="UP000286931"/>
    </source>
</evidence>
<dbReference type="Proteomes" id="UP000286931">
    <property type="component" value="Unassembled WGS sequence"/>
</dbReference>
<dbReference type="NCBIfam" id="TIGR00350">
    <property type="entry name" value="lytR_cpsA_psr"/>
    <property type="match status" value="1"/>
</dbReference>
<dbReference type="InterPro" id="IPR004474">
    <property type="entry name" value="LytR_CpsA_psr"/>
</dbReference>
<comment type="similarity">
    <text evidence="1">Belongs to the LytR/CpsA/Psr (LCP) family.</text>
</comment>
<evidence type="ECO:0000256" key="2">
    <source>
        <dbReference type="SAM" id="MobiDB-lite"/>
    </source>
</evidence>
<keyword evidence="7" id="KW-1185">Reference proteome</keyword>
<dbReference type="Pfam" id="PF13399">
    <property type="entry name" value="LytR_C"/>
    <property type="match status" value="1"/>
</dbReference>
<keyword evidence="3" id="KW-1133">Transmembrane helix</keyword>
<feature type="transmembrane region" description="Helical" evidence="3">
    <location>
        <begin position="134"/>
        <end position="154"/>
    </location>
</feature>
<keyword evidence="3" id="KW-0812">Transmembrane</keyword>
<dbReference type="InterPro" id="IPR050922">
    <property type="entry name" value="LytR/CpsA/Psr_CW_biosynth"/>
</dbReference>
<evidence type="ECO:0000259" key="5">
    <source>
        <dbReference type="Pfam" id="PF13399"/>
    </source>
</evidence>
<gene>
    <name evidence="6" type="ORF">EHYA_10178</name>
</gene>
<reference evidence="6 7" key="1">
    <citation type="submission" date="2018-12" db="EMBL/GenBank/DDBJ databases">
        <title>Draft genome sequence of Embleya hyalina NBRC 13850T.</title>
        <authorList>
            <person name="Komaki H."/>
            <person name="Hosoyama A."/>
            <person name="Kimura A."/>
            <person name="Ichikawa N."/>
            <person name="Tamura T."/>
        </authorList>
    </citation>
    <scope>NUCLEOTIDE SEQUENCE [LARGE SCALE GENOMIC DNA]</scope>
    <source>
        <strain evidence="6 7">NBRC 13850</strain>
    </source>
</reference>
<dbReference type="RefSeq" id="WP_126643891.1">
    <property type="nucleotide sequence ID" value="NZ_BIFH01000063.1"/>
</dbReference>
<evidence type="ECO:0000256" key="3">
    <source>
        <dbReference type="SAM" id="Phobius"/>
    </source>
</evidence>
<dbReference type="OrthoDB" id="9782542at2"/>
<accession>A0A401Z6B2</accession>
<keyword evidence="3" id="KW-0472">Membrane</keyword>
<feature type="compositionally biased region" description="Low complexity" evidence="2">
    <location>
        <begin position="102"/>
        <end position="117"/>
    </location>
</feature>
<dbReference type="InterPro" id="IPR027381">
    <property type="entry name" value="LytR/CpsA/Psr_C"/>
</dbReference>
<evidence type="ECO:0000256" key="1">
    <source>
        <dbReference type="ARBA" id="ARBA00006068"/>
    </source>
</evidence>
<dbReference type="Gene3D" id="3.40.630.190">
    <property type="entry name" value="LCP protein"/>
    <property type="match status" value="1"/>
</dbReference>
<dbReference type="PANTHER" id="PTHR33392">
    <property type="entry name" value="POLYISOPRENYL-TEICHOIC ACID--PEPTIDOGLYCAN TEICHOIC ACID TRANSFERASE TAGU"/>
    <property type="match status" value="1"/>
</dbReference>
<feature type="region of interest" description="Disordered" evidence="2">
    <location>
        <begin position="462"/>
        <end position="487"/>
    </location>
</feature>
<feature type="region of interest" description="Disordered" evidence="2">
    <location>
        <begin position="575"/>
        <end position="612"/>
    </location>
</feature>
<protein>
    <submittedName>
        <fullName evidence="6">Transcriptional regulator</fullName>
    </submittedName>
</protein>
<dbReference type="AlphaFoldDB" id="A0A401Z6B2"/>
<evidence type="ECO:0000313" key="6">
    <source>
        <dbReference type="EMBL" id="GCE02401.1"/>
    </source>
</evidence>
<proteinExistence type="inferred from homology"/>
<feature type="domain" description="LytR/CpsA/Psr regulator C-terminal" evidence="5">
    <location>
        <begin position="489"/>
        <end position="577"/>
    </location>
</feature>
<comment type="caution">
    <text evidence="6">The sequence shown here is derived from an EMBL/GenBank/DDBJ whole genome shotgun (WGS) entry which is preliminary data.</text>
</comment>
<dbReference type="Pfam" id="PF03816">
    <property type="entry name" value="LytR_cpsA_psr"/>
    <property type="match status" value="1"/>
</dbReference>
<feature type="region of interest" description="Disordered" evidence="2">
    <location>
        <begin position="1"/>
        <end position="123"/>
    </location>
</feature>
<evidence type="ECO:0000259" key="4">
    <source>
        <dbReference type="Pfam" id="PF03816"/>
    </source>
</evidence>